<sequence>MAVKIDGMTNVLVVYNSEDADEIDVRLRMEKIACVRKRIGAGKHGNFLMAMNNFGEELYVQPEDEAAAREVIAKWRRERQEERENQKQNPETESSEKTNKMIVPRILAGILVVVVVALYLTHIR</sequence>
<protein>
    <recommendedName>
        <fullName evidence="5">DUF2007 domain-containing protein</fullName>
    </recommendedName>
</protein>
<gene>
    <name evidence="3" type="ORF">LG34_12245</name>
</gene>
<evidence type="ECO:0000256" key="1">
    <source>
        <dbReference type="SAM" id="MobiDB-lite"/>
    </source>
</evidence>
<feature type="region of interest" description="Disordered" evidence="1">
    <location>
        <begin position="78"/>
        <end position="98"/>
    </location>
</feature>
<dbReference type="Proteomes" id="UP000245288">
    <property type="component" value="Unassembled WGS sequence"/>
</dbReference>
<evidence type="ECO:0000313" key="4">
    <source>
        <dbReference type="Proteomes" id="UP000245288"/>
    </source>
</evidence>
<evidence type="ECO:0000313" key="3">
    <source>
        <dbReference type="EMBL" id="PWE86051.1"/>
    </source>
</evidence>
<accession>A0A2V1JS10</accession>
<name>A0A2V1JS10_EUBRA</name>
<dbReference type="OrthoDB" id="9936633at2"/>
<keyword evidence="2" id="KW-1133">Transmembrane helix</keyword>
<comment type="caution">
    <text evidence="3">The sequence shown here is derived from an EMBL/GenBank/DDBJ whole genome shotgun (WGS) entry which is preliminary data.</text>
</comment>
<evidence type="ECO:0008006" key="5">
    <source>
        <dbReference type="Google" id="ProtNLM"/>
    </source>
</evidence>
<reference evidence="3 4" key="1">
    <citation type="submission" date="2014-09" db="EMBL/GenBank/DDBJ databases">
        <title>Butyrate-producing bacteria isolated from human gut.</title>
        <authorList>
            <person name="Zhang Q."/>
            <person name="Zhao L."/>
        </authorList>
    </citation>
    <scope>NUCLEOTIDE SEQUENCE [LARGE SCALE GENOMIC DNA]</scope>
    <source>
        <strain evidence="3 4">21</strain>
    </source>
</reference>
<dbReference type="AlphaFoldDB" id="A0A2V1JS10"/>
<feature type="transmembrane region" description="Helical" evidence="2">
    <location>
        <begin position="102"/>
        <end position="121"/>
    </location>
</feature>
<keyword evidence="2" id="KW-0472">Membrane</keyword>
<evidence type="ECO:0000256" key="2">
    <source>
        <dbReference type="SAM" id="Phobius"/>
    </source>
</evidence>
<keyword evidence="2" id="KW-0812">Transmembrane</keyword>
<dbReference type="EMBL" id="JRFU01000134">
    <property type="protein sequence ID" value="PWE86051.1"/>
    <property type="molecule type" value="Genomic_DNA"/>
</dbReference>
<dbReference type="RefSeq" id="WP_109216234.1">
    <property type="nucleotide sequence ID" value="NZ_CABMEW010000009.1"/>
</dbReference>
<organism evidence="3 4">
    <name type="scientific">Eubacterium ramulus</name>
    <dbReference type="NCBI Taxonomy" id="39490"/>
    <lineage>
        <taxon>Bacteria</taxon>
        <taxon>Bacillati</taxon>
        <taxon>Bacillota</taxon>
        <taxon>Clostridia</taxon>
        <taxon>Eubacteriales</taxon>
        <taxon>Eubacteriaceae</taxon>
        <taxon>Eubacterium</taxon>
    </lineage>
</organism>
<keyword evidence="4" id="KW-1185">Reference proteome</keyword>
<proteinExistence type="predicted"/>